<keyword evidence="8" id="KW-1185">Reference proteome</keyword>
<evidence type="ECO:0000259" key="6">
    <source>
        <dbReference type="Pfam" id="PF18267"/>
    </source>
</evidence>
<dbReference type="Pfam" id="PF18267">
    <property type="entry name" value="Rubredoxin_C"/>
    <property type="match status" value="1"/>
</dbReference>
<accession>A0ABX7INA8</accession>
<gene>
    <name evidence="7" type="ORF">JSY38_16455</name>
</gene>
<organism evidence="7 8">
    <name type="scientific">Marinomonas foliarum</name>
    <dbReference type="NCBI Taxonomy" id="491950"/>
    <lineage>
        <taxon>Bacteria</taxon>
        <taxon>Pseudomonadati</taxon>
        <taxon>Pseudomonadota</taxon>
        <taxon>Gammaproteobacteria</taxon>
        <taxon>Oceanospirillales</taxon>
        <taxon>Oceanospirillaceae</taxon>
        <taxon>Marinomonas</taxon>
    </lineage>
</organism>
<evidence type="ECO:0000259" key="5">
    <source>
        <dbReference type="Pfam" id="PF07992"/>
    </source>
</evidence>
<dbReference type="RefSeq" id="WP_205114220.1">
    <property type="nucleotide sequence ID" value="NZ_CP070273.1"/>
</dbReference>
<dbReference type="SUPFAM" id="SSF51905">
    <property type="entry name" value="FAD/NAD(P)-binding domain"/>
    <property type="match status" value="2"/>
</dbReference>
<dbReference type="InterPro" id="IPR023753">
    <property type="entry name" value="FAD/NAD-binding_dom"/>
</dbReference>
<proteinExistence type="inferred from homology"/>
<dbReference type="EMBL" id="CP070273">
    <property type="protein sequence ID" value="QRV23606.1"/>
    <property type="molecule type" value="Genomic_DNA"/>
</dbReference>
<dbReference type="Gene3D" id="3.50.50.60">
    <property type="entry name" value="FAD/NAD(P)-binding domain"/>
    <property type="match status" value="2"/>
</dbReference>
<evidence type="ECO:0000313" key="7">
    <source>
        <dbReference type="EMBL" id="QRV23606.1"/>
    </source>
</evidence>
<dbReference type="PANTHER" id="PTHR43429">
    <property type="entry name" value="PYRIDINE NUCLEOTIDE-DISULFIDE OXIDOREDUCTASE DOMAIN-CONTAINING"/>
    <property type="match status" value="1"/>
</dbReference>
<dbReference type="PRINTS" id="PR00411">
    <property type="entry name" value="PNDRDTASEI"/>
</dbReference>
<dbReference type="InterPro" id="IPR036188">
    <property type="entry name" value="FAD/NAD-bd_sf"/>
</dbReference>
<dbReference type="Proteomes" id="UP000644167">
    <property type="component" value="Chromosome"/>
</dbReference>
<evidence type="ECO:0000256" key="3">
    <source>
        <dbReference type="ARBA" id="ARBA00022630"/>
    </source>
</evidence>
<dbReference type="Pfam" id="PF07992">
    <property type="entry name" value="Pyr_redox_2"/>
    <property type="match status" value="1"/>
</dbReference>
<dbReference type="PANTHER" id="PTHR43429:SF3">
    <property type="entry name" value="NITRITE REDUCTASE [NAD(P)H]"/>
    <property type="match status" value="1"/>
</dbReference>
<feature type="domain" description="FAD/NAD(P)-binding" evidence="5">
    <location>
        <begin position="12"/>
        <end position="291"/>
    </location>
</feature>
<dbReference type="Gene3D" id="3.30.390.30">
    <property type="match status" value="1"/>
</dbReference>
<comment type="cofactor">
    <cofactor evidence="1">
        <name>FAD</name>
        <dbReference type="ChEBI" id="CHEBI:57692"/>
    </cofactor>
</comment>
<evidence type="ECO:0000313" key="8">
    <source>
        <dbReference type="Proteomes" id="UP000644167"/>
    </source>
</evidence>
<sequence>MPSLISQSEKRRLVIVGAGMAGSKLAHDFEKAHGDEYQIVLIGEESRVGYNRIMLSSLLANDISDTEMPLVDTQKMQENGVDIVSNDPAIKVDSKNKTILLASGKSIIYDQLVLATGSRASVLPIHGSSAPNVMGFRTWSDVDVMTQLDDRRSVCIIGGGLLGLEAAVGLVKRGHKVVVFHRSSWLLNRQLDEESAELLLNRLEQMGIEFRLGESPESFLQTDDGRVSHVVCKKGEKLSVDLVVMAAGISPEIALAKSAGLKTDRAILVNEQMQTSHVDVFALGECCEFDRQTFGLVAPIWTQINVLMKVLVGKEAAFVVEPTPTKLKVSGVNLFSIGKIQPSEEDSCILFKDVSANHYRKLVVNGGLLVGAILYGNVADGSWYFQLIQNKTNVSNMLDLLVFGEAYCCPQVA</sequence>
<dbReference type="PRINTS" id="PR00368">
    <property type="entry name" value="FADPNR"/>
</dbReference>
<evidence type="ECO:0000256" key="4">
    <source>
        <dbReference type="ARBA" id="ARBA00022827"/>
    </source>
</evidence>
<dbReference type="InterPro" id="IPR041575">
    <property type="entry name" value="Rubredoxin_C"/>
</dbReference>
<evidence type="ECO:0000256" key="2">
    <source>
        <dbReference type="ARBA" id="ARBA00006442"/>
    </source>
</evidence>
<keyword evidence="4" id="KW-0274">FAD</keyword>
<comment type="similarity">
    <text evidence="2">Belongs to the FAD-dependent oxidoreductase family.</text>
</comment>
<dbReference type="InterPro" id="IPR050260">
    <property type="entry name" value="FAD-bd_OxRdtase"/>
</dbReference>
<protein>
    <submittedName>
        <fullName evidence="7">NAD(P)/FAD-dependent oxidoreductase</fullName>
    </submittedName>
</protein>
<evidence type="ECO:0000256" key="1">
    <source>
        <dbReference type="ARBA" id="ARBA00001974"/>
    </source>
</evidence>
<keyword evidence="3" id="KW-0285">Flavoprotein</keyword>
<feature type="domain" description="NADH-rubredoxin oxidoreductase C-terminal" evidence="6">
    <location>
        <begin position="325"/>
        <end position="392"/>
    </location>
</feature>
<name>A0ABX7INA8_9GAMM</name>
<reference evidence="7 8" key="1">
    <citation type="submission" date="2021-02" db="EMBL/GenBank/DDBJ databases">
        <title>The genome of Marinomonas foliarum JZW.</title>
        <authorList>
            <person name="Sun M."/>
        </authorList>
    </citation>
    <scope>NUCLEOTIDE SEQUENCE [LARGE SCALE GENOMIC DNA]</scope>
    <source>
        <strain evidence="7 8">JZW</strain>
    </source>
</reference>
<dbReference type="InterPro" id="IPR016156">
    <property type="entry name" value="FAD/NAD-linked_Rdtase_dimer_sf"/>
</dbReference>